<evidence type="ECO:0000256" key="12">
    <source>
        <dbReference type="ARBA" id="ARBA00023136"/>
    </source>
</evidence>
<evidence type="ECO:0000256" key="6">
    <source>
        <dbReference type="ARBA" id="ARBA00022723"/>
    </source>
</evidence>
<dbReference type="Gene3D" id="1.10.630.10">
    <property type="entry name" value="Cytochrome P450"/>
    <property type="match status" value="1"/>
</dbReference>
<protein>
    <submittedName>
        <fullName evidence="13">Cytochrome P450 3A6-like</fullName>
    </submittedName>
</protein>
<dbReference type="InterPro" id="IPR001128">
    <property type="entry name" value="Cyt_P450"/>
</dbReference>
<evidence type="ECO:0000256" key="8">
    <source>
        <dbReference type="ARBA" id="ARBA00022848"/>
    </source>
</evidence>
<dbReference type="PANTHER" id="PTHR24292">
    <property type="entry name" value="CYTOCHROME P450"/>
    <property type="match status" value="1"/>
</dbReference>
<dbReference type="InterPro" id="IPR050476">
    <property type="entry name" value="Insect_CytP450_Detox"/>
</dbReference>
<keyword evidence="6" id="KW-0479">Metal-binding</keyword>
<comment type="similarity">
    <text evidence="4">Belongs to the cytochrome P450 family.</text>
</comment>
<dbReference type="InParanoid" id="A0A1V9XNZ4"/>
<feature type="non-terminal residue" evidence="13">
    <location>
        <position position="1"/>
    </location>
</feature>
<comment type="caution">
    <text evidence="13">The sequence shown here is derived from an EMBL/GenBank/DDBJ whole genome shotgun (WGS) entry which is preliminary data.</text>
</comment>
<dbReference type="Proteomes" id="UP000192247">
    <property type="component" value="Unassembled WGS sequence"/>
</dbReference>
<evidence type="ECO:0000256" key="3">
    <source>
        <dbReference type="ARBA" id="ARBA00004406"/>
    </source>
</evidence>
<keyword evidence="14" id="KW-1185">Reference proteome</keyword>
<keyword evidence="11" id="KW-0503">Monooxygenase</keyword>
<dbReference type="GO" id="GO:0005789">
    <property type="term" value="C:endoplasmic reticulum membrane"/>
    <property type="evidence" value="ECO:0007669"/>
    <property type="project" value="UniProtKB-SubCell"/>
</dbReference>
<proteinExistence type="inferred from homology"/>
<evidence type="ECO:0000256" key="10">
    <source>
        <dbReference type="ARBA" id="ARBA00023004"/>
    </source>
</evidence>
<keyword evidence="5" id="KW-0349">Heme</keyword>
<organism evidence="13 14">
    <name type="scientific">Tropilaelaps mercedesae</name>
    <dbReference type="NCBI Taxonomy" id="418985"/>
    <lineage>
        <taxon>Eukaryota</taxon>
        <taxon>Metazoa</taxon>
        <taxon>Ecdysozoa</taxon>
        <taxon>Arthropoda</taxon>
        <taxon>Chelicerata</taxon>
        <taxon>Arachnida</taxon>
        <taxon>Acari</taxon>
        <taxon>Parasitiformes</taxon>
        <taxon>Mesostigmata</taxon>
        <taxon>Gamasina</taxon>
        <taxon>Dermanyssoidea</taxon>
        <taxon>Laelapidae</taxon>
        <taxon>Tropilaelaps</taxon>
    </lineage>
</organism>
<name>A0A1V9XNZ4_9ACAR</name>
<evidence type="ECO:0000256" key="2">
    <source>
        <dbReference type="ARBA" id="ARBA00004174"/>
    </source>
</evidence>
<evidence type="ECO:0000256" key="11">
    <source>
        <dbReference type="ARBA" id="ARBA00023033"/>
    </source>
</evidence>
<dbReference type="STRING" id="418985.A0A1V9XNZ4"/>
<dbReference type="SUPFAM" id="SSF48264">
    <property type="entry name" value="Cytochrome P450"/>
    <property type="match status" value="1"/>
</dbReference>
<dbReference type="GO" id="GO:0016705">
    <property type="term" value="F:oxidoreductase activity, acting on paired donors, with incorporation or reduction of molecular oxygen"/>
    <property type="evidence" value="ECO:0007669"/>
    <property type="project" value="InterPro"/>
</dbReference>
<evidence type="ECO:0000313" key="13">
    <source>
        <dbReference type="EMBL" id="OQR75191.1"/>
    </source>
</evidence>
<dbReference type="GO" id="GO:0005506">
    <property type="term" value="F:iron ion binding"/>
    <property type="evidence" value="ECO:0007669"/>
    <property type="project" value="InterPro"/>
</dbReference>
<evidence type="ECO:0000256" key="9">
    <source>
        <dbReference type="ARBA" id="ARBA00023002"/>
    </source>
</evidence>
<accession>A0A1V9XNZ4</accession>
<evidence type="ECO:0000313" key="14">
    <source>
        <dbReference type="Proteomes" id="UP000192247"/>
    </source>
</evidence>
<dbReference type="OrthoDB" id="6502656at2759"/>
<comment type="cofactor">
    <cofactor evidence="1">
        <name>heme</name>
        <dbReference type="ChEBI" id="CHEBI:30413"/>
    </cofactor>
</comment>
<evidence type="ECO:0000256" key="1">
    <source>
        <dbReference type="ARBA" id="ARBA00001971"/>
    </source>
</evidence>
<dbReference type="GO" id="GO:0020037">
    <property type="term" value="F:heme binding"/>
    <property type="evidence" value="ECO:0007669"/>
    <property type="project" value="InterPro"/>
</dbReference>
<comment type="subcellular location">
    <subcellularLocation>
        <location evidence="3">Endoplasmic reticulum membrane</location>
        <topology evidence="3">Peripheral membrane protein</topology>
    </subcellularLocation>
    <subcellularLocation>
        <location evidence="2">Microsome membrane</location>
        <topology evidence="2">Peripheral membrane protein</topology>
    </subcellularLocation>
</comment>
<dbReference type="EMBL" id="MNPL01006695">
    <property type="protein sequence ID" value="OQR75191.1"/>
    <property type="molecule type" value="Genomic_DNA"/>
</dbReference>
<evidence type="ECO:0000256" key="7">
    <source>
        <dbReference type="ARBA" id="ARBA00022824"/>
    </source>
</evidence>
<evidence type="ECO:0000256" key="4">
    <source>
        <dbReference type="ARBA" id="ARBA00010617"/>
    </source>
</evidence>
<gene>
    <name evidence="13" type="ORF">BIW11_08589</name>
</gene>
<dbReference type="AlphaFoldDB" id="A0A1V9XNZ4"/>
<dbReference type="Pfam" id="PF00067">
    <property type="entry name" value="p450"/>
    <property type="match status" value="1"/>
</dbReference>
<keyword evidence="12" id="KW-0472">Membrane</keyword>
<sequence length="101" mass="11928">HRPHYWPRPLTYNPNRSAEDLSHSLADHVFKDGPRNCVGMRLALLTIKLALCNILPRMNIMVSRKCVWKCKHIFHHSQDLIIRIRANYEFFSGTIFPCRSR</sequence>
<keyword evidence="10" id="KW-0408">Iron</keyword>
<keyword evidence="7" id="KW-0256">Endoplasmic reticulum</keyword>
<reference evidence="13 14" key="1">
    <citation type="journal article" date="2017" name="Gigascience">
        <title>Draft genome of the honey bee ectoparasitic mite, Tropilaelaps mercedesae, is shaped by the parasitic life history.</title>
        <authorList>
            <person name="Dong X."/>
            <person name="Armstrong S.D."/>
            <person name="Xia D."/>
            <person name="Makepeace B.L."/>
            <person name="Darby A.C."/>
            <person name="Kadowaki T."/>
        </authorList>
    </citation>
    <scope>NUCLEOTIDE SEQUENCE [LARGE SCALE GENOMIC DNA]</scope>
    <source>
        <strain evidence="13">Wuxi-XJTLU</strain>
    </source>
</reference>
<dbReference type="InterPro" id="IPR036396">
    <property type="entry name" value="Cyt_P450_sf"/>
</dbReference>
<dbReference type="GO" id="GO:0004497">
    <property type="term" value="F:monooxygenase activity"/>
    <property type="evidence" value="ECO:0007669"/>
    <property type="project" value="UniProtKB-KW"/>
</dbReference>
<keyword evidence="9" id="KW-0560">Oxidoreductase</keyword>
<evidence type="ECO:0000256" key="5">
    <source>
        <dbReference type="ARBA" id="ARBA00022617"/>
    </source>
</evidence>
<keyword evidence="8" id="KW-0492">Microsome</keyword>
<dbReference type="PANTHER" id="PTHR24292:SF102">
    <property type="entry name" value="CYTOCHROME P450 FAMILY-RELATED"/>
    <property type="match status" value="1"/>
</dbReference>